<evidence type="ECO:0000313" key="3">
    <source>
        <dbReference type="Proteomes" id="UP000642829"/>
    </source>
</evidence>
<keyword evidence="3" id="KW-1185">Reference proteome</keyword>
<reference evidence="2" key="1">
    <citation type="journal article" date="2014" name="Int. J. Syst. Evol. Microbiol.">
        <title>Complete genome sequence of Corynebacterium casei LMG S-19264T (=DSM 44701T), isolated from a smear-ripened cheese.</title>
        <authorList>
            <consortium name="US DOE Joint Genome Institute (JGI-PGF)"/>
            <person name="Walter F."/>
            <person name="Albersmeier A."/>
            <person name="Kalinowski J."/>
            <person name="Ruckert C."/>
        </authorList>
    </citation>
    <scope>NUCLEOTIDE SEQUENCE</scope>
    <source>
        <strain evidence="2">KCTC 12870</strain>
    </source>
</reference>
<evidence type="ECO:0000313" key="2">
    <source>
        <dbReference type="EMBL" id="GHC03093.1"/>
    </source>
</evidence>
<sequence>MKSVRLFLLVSLLAARVFALDPNDVVSFDRYDIDPSELFFEEDTRIVPDRTYVLLRNFRPMSTPSGDRYAMITLENQLSSRQILDPEEFVGIFADGTRRYPKDFSVRMEPGRTRTIVVKFGTHSFPLVKIIIDNGAN</sequence>
<gene>
    <name evidence="2" type="ORF">GCM10007047_19550</name>
</gene>
<name>A0A8J3DC38_9BACT</name>
<comment type="caution">
    <text evidence="2">The sequence shown here is derived from an EMBL/GenBank/DDBJ whole genome shotgun (WGS) entry which is preliminary data.</text>
</comment>
<dbReference type="AlphaFoldDB" id="A0A8J3DC38"/>
<proteinExistence type="predicted"/>
<dbReference type="RefSeq" id="WP_189514580.1">
    <property type="nucleotide sequence ID" value="NZ_BMXG01000011.1"/>
</dbReference>
<dbReference type="EMBL" id="BMXG01000011">
    <property type="protein sequence ID" value="GHC03093.1"/>
    <property type="molecule type" value="Genomic_DNA"/>
</dbReference>
<feature type="signal peptide" evidence="1">
    <location>
        <begin position="1"/>
        <end position="19"/>
    </location>
</feature>
<organism evidence="2 3">
    <name type="scientific">Cerasicoccus arenae</name>
    <dbReference type="NCBI Taxonomy" id="424488"/>
    <lineage>
        <taxon>Bacteria</taxon>
        <taxon>Pseudomonadati</taxon>
        <taxon>Verrucomicrobiota</taxon>
        <taxon>Opitutia</taxon>
        <taxon>Puniceicoccales</taxon>
        <taxon>Cerasicoccaceae</taxon>
        <taxon>Cerasicoccus</taxon>
    </lineage>
</organism>
<feature type="chain" id="PRO_5035329156" evidence="1">
    <location>
        <begin position="20"/>
        <end position="137"/>
    </location>
</feature>
<evidence type="ECO:0000256" key="1">
    <source>
        <dbReference type="SAM" id="SignalP"/>
    </source>
</evidence>
<reference evidence="2" key="2">
    <citation type="submission" date="2020-09" db="EMBL/GenBank/DDBJ databases">
        <authorList>
            <person name="Sun Q."/>
            <person name="Kim S."/>
        </authorList>
    </citation>
    <scope>NUCLEOTIDE SEQUENCE</scope>
    <source>
        <strain evidence="2">KCTC 12870</strain>
    </source>
</reference>
<protein>
    <submittedName>
        <fullName evidence="2">Uncharacterized protein</fullName>
    </submittedName>
</protein>
<dbReference type="Proteomes" id="UP000642829">
    <property type="component" value="Unassembled WGS sequence"/>
</dbReference>
<keyword evidence="1" id="KW-0732">Signal</keyword>
<accession>A0A8J3DC38</accession>